<reference evidence="7" key="1">
    <citation type="journal article" date="2019" name="Int. J. Syst. Evol. Microbiol.">
        <title>The Global Catalogue of Microorganisms (GCM) 10K type strain sequencing project: providing services to taxonomists for standard genome sequencing and annotation.</title>
        <authorList>
            <consortium name="The Broad Institute Genomics Platform"/>
            <consortium name="The Broad Institute Genome Sequencing Center for Infectious Disease"/>
            <person name="Wu L."/>
            <person name="Ma J."/>
        </authorList>
    </citation>
    <scope>NUCLEOTIDE SEQUENCE [LARGE SCALE GENOMIC DNA]</scope>
    <source>
        <strain evidence="7">CGMCC 1.16226</strain>
    </source>
</reference>
<evidence type="ECO:0000313" key="6">
    <source>
        <dbReference type="EMBL" id="MFD2055795.1"/>
    </source>
</evidence>
<keyword evidence="7" id="KW-1185">Reference proteome</keyword>
<dbReference type="RefSeq" id="WP_379022368.1">
    <property type="nucleotide sequence ID" value="NZ_JBHUGY010000034.1"/>
</dbReference>
<sequence>MLRRCFKVLMLSAGLALGIAGAVSAEEPIKIGVSASKTGPLAGGASGVLWPNIKLWADKVNKEGGIKVGDHKRPIEIVEYDDKSAPEEAVKNIQRLATEDQVDFLIPPYSTGLNLATAPLIAKYGYPQIVSTGNANDLDQFVQRWPNTFWLLGPAQGLAEGIVGTLTQMRDAGKIGNRVALVNVSDAFGLEMIKDGKQAFQKAGFDIVYEASYPLGNQDMAPVIASAKEAKPDAFVAYSYPPDTFALTEQAQLQGLNTKAFFVSVGGNLDGFGKRFGKAADGILIMGGVNPNDPVFQAYRKEHLAVTGQEADWWASPVAYASLEILQQAIERTGSIDKAAVNKEIQSGTFDTVLGKITFDNNINHSNWTVGQWRDGVVHGVRATGGLQGAEEPILKPDWQNK</sequence>
<dbReference type="EMBL" id="JBHUGY010000034">
    <property type="protein sequence ID" value="MFD2055795.1"/>
    <property type="molecule type" value="Genomic_DNA"/>
</dbReference>
<gene>
    <name evidence="6" type="ORF">ACFSQT_22845</name>
</gene>
<dbReference type="Gene3D" id="3.40.50.2300">
    <property type="match status" value="2"/>
</dbReference>
<evidence type="ECO:0000313" key="7">
    <source>
        <dbReference type="Proteomes" id="UP001597349"/>
    </source>
</evidence>
<evidence type="ECO:0000256" key="2">
    <source>
        <dbReference type="ARBA" id="ARBA00022729"/>
    </source>
</evidence>
<evidence type="ECO:0000259" key="5">
    <source>
        <dbReference type="Pfam" id="PF13458"/>
    </source>
</evidence>
<dbReference type="CDD" id="cd06338">
    <property type="entry name" value="PBP1_ABC_ligand_binding-like"/>
    <property type="match status" value="1"/>
</dbReference>
<keyword evidence="3" id="KW-0029">Amino-acid transport</keyword>
<dbReference type="Proteomes" id="UP001597349">
    <property type="component" value="Unassembled WGS sequence"/>
</dbReference>
<evidence type="ECO:0000256" key="4">
    <source>
        <dbReference type="SAM" id="SignalP"/>
    </source>
</evidence>
<proteinExistence type="inferred from homology"/>
<dbReference type="Pfam" id="PF13458">
    <property type="entry name" value="Peripla_BP_6"/>
    <property type="match status" value="1"/>
</dbReference>
<organism evidence="6 7">
    <name type="scientific">Mesorhizobium calcicola</name>
    <dbReference type="NCBI Taxonomy" id="1300310"/>
    <lineage>
        <taxon>Bacteria</taxon>
        <taxon>Pseudomonadati</taxon>
        <taxon>Pseudomonadota</taxon>
        <taxon>Alphaproteobacteria</taxon>
        <taxon>Hyphomicrobiales</taxon>
        <taxon>Phyllobacteriaceae</taxon>
        <taxon>Mesorhizobium</taxon>
    </lineage>
</organism>
<dbReference type="InterPro" id="IPR028082">
    <property type="entry name" value="Peripla_BP_I"/>
</dbReference>
<dbReference type="PANTHER" id="PTHR30483:SF6">
    <property type="entry name" value="PERIPLASMIC BINDING PROTEIN OF ABC TRANSPORTER FOR NATURAL AMINO ACIDS"/>
    <property type="match status" value="1"/>
</dbReference>
<feature type="signal peptide" evidence="4">
    <location>
        <begin position="1"/>
        <end position="25"/>
    </location>
</feature>
<dbReference type="SUPFAM" id="SSF53822">
    <property type="entry name" value="Periplasmic binding protein-like I"/>
    <property type="match status" value="1"/>
</dbReference>
<feature type="chain" id="PRO_5046322755" evidence="4">
    <location>
        <begin position="26"/>
        <end position="402"/>
    </location>
</feature>
<feature type="domain" description="Leucine-binding protein" evidence="5">
    <location>
        <begin position="28"/>
        <end position="375"/>
    </location>
</feature>
<keyword evidence="3" id="KW-0813">Transport</keyword>
<dbReference type="InterPro" id="IPR051010">
    <property type="entry name" value="BCAA_transport"/>
</dbReference>
<comment type="caution">
    <text evidence="6">The sequence shown here is derived from an EMBL/GenBank/DDBJ whole genome shotgun (WGS) entry which is preliminary data.</text>
</comment>
<evidence type="ECO:0000256" key="1">
    <source>
        <dbReference type="ARBA" id="ARBA00010062"/>
    </source>
</evidence>
<comment type="similarity">
    <text evidence="1">Belongs to the leucine-binding protein family.</text>
</comment>
<evidence type="ECO:0000256" key="3">
    <source>
        <dbReference type="ARBA" id="ARBA00022970"/>
    </source>
</evidence>
<name>A0ABW4WGY0_9HYPH</name>
<keyword evidence="2 4" id="KW-0732">Signal</keyword>
<dbReference type="PANTHER" id="PTHR30483">
    <property type="entry name" value="LEUCINE-SPECIFIC-BINDING PROTEIN"/>
    <property type="match status" value="1"/>
</dbReference>
<accession>A0ABW4WGY0</accession>
<dbReference type="InterPro" id="IPR028081">
    <property type="entry name" value="Leu-bd"/>
</dbReference>
<protein>
    <submittedName>
        <fullName evidence="6">Amino acid ABC transporter substrate-binding protein</fullName>
    </submittedName>
</protein>